<dbReference type="EMBL" id="JXTI01000182">
    <property type="protein sequence ID" value="KWX11480.1"/>
    <property type="molecule type" value="Genomic_DNA"/>
</dbReference>
<gene>
    <name evidence="11" type="ORF">QR46_4551</name>
</gene>
<evidence type="ECO:0000256" key="5">
    <source>
        <dbReference type="ARBA" id="ARBA00022490"/>
    </source>
</evidence>
<name>A0A132NN09_GIAIN</name>
<dbReference type="InterPro" id="IPR042815">
    <property type="entry name" value="DRC10"/>
</dbReference>
<dbReference type="AlphaFoldDB" id="A0A132NN09"/>
<evidence type="ECO:0000313" key="11">
    <source>
        <dbReference type="EMBL" id="KWX11480.1"/>
    </source>
</evidence>
<evidence type="ECO:0000256" key="10">
    <source>
        <dbReference type="SAM" id="Coils"/>
    </source>
</evidence>
<dbReference type="Proteomes" id="UP000070089">
    <property type="component" value="Unassembled WGS sequence"/>
</dbReference>
<evidence type="ECO:0000256" key="2">
    <source>
        <dbReference type="ARBA" id="ARBA00004611"/>
    </source>
</evidence>
<sequence>MNKLIAVEACRCLAVIQDTIDVLERVMCVTPTLFTLGLDFDGLLGKDLSTAMRKYQQTRTTLESLRTELASVKAAGFKARLKSIQRKIEGATDMFQKAVKQLIVLLAGELDFIPKLEQAGVQPVLLQPQAAVLGGAAGRSTATASVAGDHAQVLSQSQTGTLVPNQAAQNYASINDLIAILKSLHHVVSIDMMTSADQEKQKKTMLAALAASERTNLAHLQSLRRELDITMGQCQSAEEKVALHLATINELLTTNAVNADNETTRLIEESSGLETQSQESYSKRINDIMPKILELQRKVADLCKKHRDSVVDIQRNKRRSEFQIRNWLKNYDERCLDCDNLIYKLRYEINISEDRIGVLQGVINAYNAYLTKRTSQHEEKEEVLRQFMLSWELPPVVYETQHKEFG</sequence>
<comment type="similarity">
    <text evidence="3">Belongs to the DRC10 family.</text>
</comment>
<feature type="coiled-coil region" evidence="10">
    <location>
        <begin position="48"/>
        <end position="75"/>
    </location>
</feature>
<accession>A0A132NN09</accession>
<organism evidence="11 12">
    <name type="scientific">Giardia duodenalis assemblage B</name>
    <dbReference type="NCBI Taxonomy" id="1394984"/>
    <lineage>
        <taxon>Eukaryota</taxon>
        <taxon>Metamonada</taxon>
        <taxon>Diplomonadida</taxon>
        <taxon>Hexamitidae</taxon>
        <taxon>Giardiinae</taxon>
        <taxon>Giardia</taxon>
    </lineage>
</organism>
<evidence type="ECO:0000256" key="8">
    <source>
        <dbReference type="ARBA" id="ARBA00023212"/>
    </source>
</evidence>
<evidence type="ECO:0000313" key="12">
    <source>
        <dbReference type="Proteomes" id="UP000070089"/>
    </source>
</evidence>
<keyword evidence="8" id="KW-0206">Cytoskeleton</keyword>
<keyword evidence="7" id="KW-0969">Cilium</keyword>
<evidence type="ECO:0000256" key="6">
    <source>
        <dbReference type="ARBA" id="ARBA00022846"/>
    </source>
</evidence>
<comment type="subcellular location">
    <subcellularLocation>
        <location evidence="2">Cytoplasm</location>
        <location evidence="2">Cytoskeleton</location>
        <location evidence="2">Flagellum axoneme</location>
    </subcellularLocation>
</comment>
<keyword evidence="9" id="KW-0966">Cell projection</keyword>
<protein>
    <recommendedName>
        <fullName evidence="4">Dynein regulatory complex protein 10</fullName>
    </recommendedName>
</protein>
<evidence type="ECO:0000256" key="7">
    <source>
        <dbReference type="ARBA" id="ARBA00023069"/>
    </source>
</evidence>
<dbReference type="VEuPathDB" id="GiardiaDB:QR46_4551"/>
<dbReference type="OrthoDB" id="10253023at2759"/>
<keyword evidence="6" id="KW-0282">Flagellum</keyword>
<reference evidence="11 12" key="1">
    <citation type="journal article" date="2015" name="Mol. Biochem. Parasitol.">
        <title>Identification of polymorphic genes for use in assemblage B genotyping assays through comparative genomics of multiple assemblage B Giardia duodenalis isolates.</title>
        <authorList>
            <person name="Wielinga C."/>
            <person name="Thompson R.C."/>
            <person name="Monis P."/>
            <person name="Ryan U."/>
        </authorList>
    </citation>
    <scope>NUCLEOTIDE SEQUENCE [LARGE SCALE GENOMIC DNA]</scope>
    <source>
        <strain evidence="11 12">BAH15c1</strain>
    </source>
</reference>
<evidence type="ECO:0000256" key="4">
    <source>
        <dbReference type="ARBA" id="ARBA00021752"/>
    </source>
</evidence>
<evidence type="ECO:0000256" key="3">
    <source>
        <dbReference type="ARBA" id="ARBA00009071"/>
    </source>
</evidence>
<keyword evidence="5" id="KW-0963">Cytoplasm</keyword>
<keyword evidence="10" id="KW-0175">Coiled coil</keyword>
<comment type="function">
    <text evidence="1">Component of the nexin-dynein regulatory complex (N-DRC), a key regulator of ciliary/flagellar motility which maintains the alignment and integrity of the distal axoneme and regulates microtubule sliding in motile axonemes.</text>
</comment>
<dbReference type="PANTHER" id="PTHR31598:SF1">
    <property type="entry name" value="DYNEIN REGULATORY COMPLEX PROTEIN 10"/>
    <property type="match status" value="1"/>
</dbReference>
<evidence type="ECO:0000256" key="1">
    <source>
        <dbReference type="ARBA" id="ARBA00003029"/>
    </source>
</evidence>
<comment type="caution">
    <text evidence="11">The sequence shown here is derived from an EMBL/GenBank/DDBJ whole genome shotgun (WGS) entry which is preliminary data.</text>
</comment>
<dbReference type="PANTHER" id="PTHR31598">
    <property type="entry name" value="IQ DOMAIN-CONTAINING PROTEIN D"/>
    <property type="match status" value="1"/>
</dbReference>
<evidence type="ECO:0000256" key="9">
    <source>
        <dbReference type="ARBA" id="ARBA00023273"/>
    </source>
</evidence>
<proteinExistence type="inferred from homology"/>